<accession>Q5BAC3</accession>
<organism evidence="3 4">
    <name type="scientific">Emericella nidulans (strain FGSC A4 / ATCC 38163 / CBS 112.46 / NRRL 194 / M139)</name>
    <name type="common">Aspergillus nidulans</name>
    <dbReference type="NCBI Taxonomy" id="227321"/>
    <lineage>
        <taxon>Eukaryota</taxon>
        <taxon>Fungi</taxon>
        <taxon>Dikarya</taxon>
        <taxon>Ascomycota</taxon>
        <taxon>Pezizomycotina</taxon>
        <taxon>Eurotiomycetes</taxon>
        <taxon>Eurotiomycetidae</taxon>
        <taxon>Eurotiales</taxon>
        <taxon>Aspergillaceae</taxon>
        <taxon>Aspergillus</taxon>
        <taxon>Aspergillus subgen. Nidulantes</taxon>
    </lineage>
</organism>
<dbReference type="EMBL" id="BN001307">
    <property type="protein sequence ID" value="CBF86993.1"/>
    <property type="molecule type" value="Genomic_DNA"/>
</dbReference>
<dbReference type="PANTHER" id="PTHR24006">
    <property type="entry name" value="UBIQUITIN CARBOXYL-TERMINAL HYDROLASE"/>
    <property type="match status" value="1"/>
</dbReference>
<dbReference type="RefSeq" id="XP_660111.1">
    <property type="nucleotide sequence ID" value="XM_655019.1"/>
</dbReference>
<dbReference type="InterPro" id="IPR038765">
    <property type="entry name" value="Papain-like_cys_pep_sf"/>
</dbReference>
<protein>
    <submittedName>
        <fullName evidence="3">Ubiquitin-specific protease, putative (AFU_orthologue AFUA_1G07555)</fullName>
    </submittedName>
</protein>
<dbReference type="GO" id="GO:0006508">
    <property type="term" value="P:proteolysis"/>
    <property type="evidence" value="ECO:0007669"/>
    <property type="project" value="UniProtKB-KW"/>
</dbReference>
<dbReference type="Gene3D" id="3.90.70.10">
    <property type="entry name" value="Cysteine proteinases"/>
    <property type="match status" value="1"/>
</dbReference>
<dbReference type="KEGG" id="ani:ANIA_02507"/>
<reference evidence="4" key="2">
    <citation type="journal article" date="2009" name="Fungal Genet. Biol.">
        <title>The 2008 update of the Aspergillus nidulans genome annotation: a community effort.</title>
        <authorList>
            <person name="Wortman J.R."/>
            <person name="Gilsenan J.M."/>
            <person name="Joardar V."/>
            <person name="Deegan J."/>
            <person name="Clutterbuck J."/>
            <person name="Andersen M.R."/>
            <person name="Archer D."/>
            <person name="Bencina M."/>
            <person name="Braus G."/>
            <person name="Coutinho P."/>
            <person name="von Dohren H."/>
            <person name="Doonan J."/>
            <person name="Driessen A.J."/>
            <person name="Durek P."/>
            <person name="Espeso E."/>
            <person name="Fekete E."/>
            <person name="Flipphi M."/>
            <person name="Estrada C.G."/>
            <person name="Geysens S."/>
            <person name="Goldman G."/>
            <person name="de Groot P.W."/>
            <person name="Hansen K."/>
            <person name="Harris S.D."/>
            <person name="Heinekamp T."/>
            <person name="Helmstaedt K."/>
            <person name="Henrissat B."/>
            <person name="Hofmann G."/>
            <person name="Homan T."/>
            <person name="Horio T."/>
            <person name="Horiuchi H."/>
            <person name="James S."/>
            <person name="Jones M."/>
            <person name="Karaffa L."/>
            <person name="Karanyi Z."/>
            <person name="Kato M."/>
            <person name="Keller N."/>
            <person name="Kelly D.E."/>
            <person name="Kiel J.A."/>
            <person name="Kim J.M."/>
            <person name="van der Klei I.J."/>
            <person name="Klis F.M."/>
            <person name="Kovalchuk A."/>
            <person name="Krasevec N."/>
            <person name="Kubicek C.P."/>
            <person name="Liu B."/>
            <person name="Maccabe A."/>
            <person name="Meyer V."/>
            <person name="Mirabito P."/>
            <person name="Miskei M."/>
            <person name="Mos M."/>
            <person name="Mullins J."/>
            <person name="Nelson D.R."/>
            <person name="Nielsen J."/>
            <person name="Oakley B.R."/>
            <person name="Osmani S.A."/>
            <person name="Pakula T."/>
            <person name="Paszewski A."/>
            <person name="Paulsen I."/>
            <person name="Pilsyk S."/>
            <person name="Pocsi I."/>
            <person name="Punt P.J."/>
            <person name="Ram A.F."/>
            <person name="Ren Q."/>
            <person name="Robellet X."/>
            <person name="Robson G."/>
            <person name="Seiboth B."/>
            <person name="van Solingen P."/>
            <person name="Specht T."/>
            <person name="Sun J."/>
            <person name="Taheri-Talesh N."/>
            <person name="Takeshita N."/>
            <person name="Ussery D."/>
            <person name="vanKuyk P.A."/>
            <person name="Visser H."/>
            <person name="van de Vondervoort P.J."/>
            <person name="de Vries R.P."/>
            <person name="Walton J."/>
            <person name="Xiang X."/>
            <person name="Xiong Y."/>
            <person name="Zeng A.P."/>
            <person name="Brandt B.W."/>
            <person name="Cornell M.J."/>
            <person name="van den Hondel C.A."/>
            <person name="Visser J."/>
            <person name="Oliver S.G."/>
            <person name="Turner G."/>
        </authorList>
    </citation>
    <scope>GENOME REANNOTATION</scope>
    <source>
        <strain evidence="4">FGSC A4 / ATCC 38163 / CBS 112.46 / NRRL 194 / M139</strain>
    </source>
</reference>
<evidence type="ECO:0000313" key="3">
    <source>
        <dbReference type="EMBL" id="CBF86993.1"/>
    </source>
</evidence>
<dbReference type="Pfam" id="PF00443">
    <property type="entry name" value="UCH"/>
    <property type="match status" value="1"/>
</dbReference>
<dbReference type="Proteomes" id="UP000000560">
    <property type="component" value="Chromosome VII"/>
</dbReference>
<dbReference type="GO" id="GO:0005829">
    <property type="term" value="C:cytosol"/>
    <property type="evidence" value="ECO:0000318"/>
    <property type="project" value="GO_Central"/>
</dbReference>
<dbReference type="VEuPathDB" id="FungiDB:AN2507"/>
<dbReference type="GeneID" id="2874690"/>
<evidence type="ECO:0000259" key="2">
    <source>
        <dbReference type="PROSITE" id="PS50235"/>
    </source>
</evidence>
<evidence type="ECO:0000313" key="4">
    <source>
        <dbReference type="Proteomes" id="UP000000560"/>
    </source>
</evidence>
<dbReference type="InterPro" id="IPR001394">
    <property type="entry name" value="Peptidase_C19_UCH"/>
</dbReference>
<sequence>MSVNQDPNGQSGPGLDLAPVAFDAATPDLLAAIGAGTSFAPDTFPAVYPVAPAPPLPQRKQNISEGFANPRGDNLCYRNAALLALLHTPAFRTWAMGTHLRYNPLYPHHPTCKGPTIPLDEVLSPNENKSGCLLCNIYTLFTWYHSGNRDKDCYIYKQVEGTSVTVKGFHNWAMDALWRRYRKTRDGNWATSGSQQDVFELLERLIKALHRLVQHLPAHPIAGPDMGQPMGLFVSRIQDLEQCKNCPRYRNLGAADYYMYVGLPLPPRTTFVPKFQDMINWAWNQDIISDNFCECGDLEKRAVRKRRLELAPEVLMFQIERTVQNQKSLRAFKLEDEFEVLSSVLPEGQASIKYNVKAVIFHQGPSLTAGHYTVGVREIGTGRWAFLDDDKPPVTYNNLWKLVSSKQQHDPKAFQVYAVIAEKDKGEENAPPSMPVSERNVASLLPLHRFELDIQIQARHVELGWLSGRARVPLQPGQLPESRNLAIEKMRLEQELSETRRELYELKRLRDCRRGSGLPADQHY</sequence>
<dbReference type="InterPro" id="IPR028889">
    <property type="entry name" value="USP"/>
</dbReference>
<feature type="domain" description="USP" evidence="2">
    <location>
        <begin position="65"/>
        <end position="424"/>
    </location>
</feature>
<dbReference type="CDD" id="cd02257">
    <property type="entry name" value="Peptidase_C19"/>
    <property type="match status" value="1"/>
</dbReference>
<dbReference type="GO" id="GO:0031647">
    <property type="term" value="P:regulation of protein stability"/>
    <property type="evidence" value="ECO:0000318"/>
    <property type="project" value="GO_Central"/>
</dbReference>
<dbReference type="PANTHER" id="PTHR24006:SF937">
    <property type="entry name" value="UBIQUITIN CARBOXYL-TERMINAL HYDROLASE"/>
    <property type="match status" value="1"/>
</dbReference>
<keyword evidence="1" id="KW-0175">Coiled coil</keyword>
<gene>
    <name evidence="3" type="ORF">ANIA_02507</name>
</gene>
<evidence type="ECO:0000256" key="1">
    <source>
        <dbReference type="SAM" id="Coils"/>
    </source>
</evidence>
<keyword evidence="4" id="KW-1185">Reference proteome</keyword>
<dbReference type="GO" id="GO:0016579">
    <property type="term" value="P:protein deubiquitination"/>
    <property type="evidence" value="ECO:0007669"/>
    <property type="project" value="InterPro"/>
</dbReference>
<dbReference type="SUPFAM" id="SSF54001">
    <property type="entry name" value="Cysteine proteinases"/>
    <property type="match status" value="1"/>
</dbReference>
<dbReference type="HOGENOM" id="CLU_519734_0_0_1"/>
<dbReference type="InParanoid" id="Q5BAC3"/>
<dbReference type="GO" id="GO:0004843">
    <property type="term" value="F:cysteine-type deubiquitinase activity"/>
    <property type="evidence" value="ECO:0000318"/>
    <property type="project" value="GO_Central"/>
</dbReference>
<accession>C8VPI6</accession>
<name>Q5BAC3_EMENI</name>
<keyword evidence="3" id="KW-0645">Protease</keyword>
<dbReference type="InterPro" id="IPR050164">
    <property type="entry name" value="Peptidase_C19"/>
</dbReference>
<proteinExistence type="predicted"/>
<dbReference type="OrthoDB" id="289038at2759"/>
<feature type="coiled-coil region" evidence="1">
    <location>
        <begin position="482"/>
        <end position="509"/>
    </location>
</feature>
<dbReference type="PROSITE" id="PS50235">
    <property type="entry name" value="USP_3"/>
    <property type="match status" value="1"/>
</dbReference>
<dbReference type="GO" id="GO:0005634">
    <property type="term" value="C:nucleus"/>
    <property type="evidence" value="ECO:0000318"/>
    <property type="project" value="GO_Central"/>
</dbReference>
<reference evidence="4" key="1">
    <citation type="journal article" date="2005" name="Nature">
        <title>Sequencing of Aspergillus nidulans and comparative analysis with A. fumigatus and A. oryzae.</title>
        <authorList>
            <person name="Galagan J.E."/>
            <person name="Calvo S.E."/>
            <person name="Cuomo C."/>
            <person name="Ma L.J."/>
            <person name="Wortman J.R."/>
            <person name="Batzoglou S."/>
            <person name="Lee S.I."/>
            <person name="Basturkmen M."/>
            <person name="Spevak C.C."/>
            <person name="Clutterbuck J."/>
            <person name="Kapitonov V."/>
            <person name="Jurka J."/>
            <person name="Scazzocchio C."/>
            <person name="Farman M."/>
            <person name="Butler J."/>
            <person name="Purcell S."/>
            <person name="Harris S."/>
            <person name="Braus G.H."/>
            <person name="Draht O."/>
            <person name="Busch S."/>
            <person name="D'Enfert C."/>
            <person name="Bouchier C."/>
            <person name="Goldman G.H."/>
            <person name="Bell-Pedersen D."/>
            <person name="Griffiths-Jones S."/>
            <person name="Doonan J.H."/>
            <person name="Yu J."/>
            <person name="Vienken K."/>
            <person name="Pain A."/>
            <person name="Freitag M."/>
            <person name="Selker E.U."/>
            <person name="Archer D.B."/>
            <person name="Penalva M.A."/>
            <person name="Oakley B.R."/>
            <person name="Momany M."/>
            <person name="Tanaka T."/>
            <person name="Kumagai T."/>
            <person name="Asai K."/>
            <person name="Machida M."/>
            <person name="Nierman W.C."/>
            <person name="Denning D.W."/>
            <person name="Caddick M."/>
            <person name="Hynes M."/>
            <person name="Paoletti M."/>
            <person name="Fischer R."/>
            <person name="Miller B."/>
            <person name="Dyer P."/>
            <person name="Sachs M.S."/>
            <person name="Osmani S.A."/>
            <person name="Birren B.W."/>
        </authorList>
    </citation>
    <scope>NUCLEOTIDE SEQUENCE [LARGE SCALE GENOMIC DNA]</scope>
    <source>
        <strain evidence="4">FGSC A4 / ATCC 38163 / CBS 112.46 / NRRL 194 / M139</strain>
    </source>
</reference>
<dbReference type="AlphaFoldDB" id="Q5BAC3"/>
<keyword evidence="3" id="KW-0378">Hydrolase</keyword>
<dbReference type="STRING" id="227321.Q5BAC3"/>